<feature type="transmembrane region" description="Helical" evidence="1">
    <location>
        <begin position="45"/>
        <end position="66"/>
    </location>
</feature>
<dbReference type="Proteomes" id="UP000440713">
    <property type="component" value="Unassembled WGS sequence"/>
</dbReference>
<dbReference type="RefSeq" id="WP_154536892.1">
    <property type="nucleotide sequence ID" value="NZ_VUNE01000001.1"/>
</dbReference>
<keyword evidence="1" id="KW-1133">Transmembrane helix</keyword>
<keyword evidence="3" id="KW-1185">Reference proteome</keyword>
<gene>
    <name evidence="2" type="ORF">FYJ71_00460</name>
</gene>
<keyword evidence="1" id="KW-0812">Transmembrane</keyword>
<dbReference type="EMBL" id="VUNE01000001">
    <property type="protein sequence ID" value="MST61454.1"/>
    <property type="molecule type" value="Genomic_DNA"/>
</dbReference>
<protein>
    <submittedName>
        <fullName evidence="2">M50 family metallopeptidase</fullName>
    </submittedName>
</protein>
<accession>A0A6N7XDF6</accession>
<evidence type="ECO:0000313" key="2">
    <source>
        <dbReference type="EMBL" id="MST61454.1"/>
    </source>
</evidence>
<feature type="transmembrane region" description="Helical" evidence="1">
    <location>
        <begin position="154"/>
        <end position="178"/>
    </location>
</feature>
<dbReference type="CDD" id="cd05709">
    <property type="entry name" value="S2P-M50"/>
    <property type="match status" value="1"/>
</dbReference>
<comment type="caution">
    <text evidence="2">The sequence shown here is derived from an EMBL/GenBank/DDBJ whole genome shotgun (WGS) entry which is preliminary data.</text>
</comment>
<evidence type="ECO:0000313" key="3">
    <source>
        <dbReference type="Proteomes" id="UP000440713"/>
    </source>
</evidence>
<evidence type="ECO:0000256" key="1">
    <source>
        <dbReference type="SAM" id="Phobius"/>
    </source>
</evidence>
<reference evidence="2 3" key="1">
    <citation type="submission" date="2019-08" db="EMBL/GenBank/DDBJ databases">
        <title>In-depth cultivation of the pig gut microbiome towards novel bacterial diversity and tailored functional studies.</title>
        <authorList>
            <person name="Wylensek D."/>
            <person name="Hitch T.C.A."/>
            <person name="Clavel T."/>
        </authorList>
    </citation>
    <scope>NUCLEOTIDE SEQUENCE [LARGE SCALE GENOMIC DNA]</scope>
    <source>
        <strain evidence="2 3">WCA-SAB-591-4A-A</strain>
    </source>
</reference>
<sequence>MGRNRKKKNSAFATLILMLIGGFVGLFAGKYLGKMIASTSLTNSFGLDIAIFAIVTIIVVYSQIIIHELGHRIFGLFTGYKFLSFRVGNITLIRKENGYKLASFSFPGTAGQCIMSPERLDDDMPFVLYNLGGGLINLFAAAISLLFLNLFPNMHVLLTIFLSETIFLGVFFAIINLFPLNFGISNDGYNIMTMIRNKKSRKCFFMQLKLMEYLTLDKRVRDIPNELIEMPSDSELNNVMGAANAVLYCGKLMDEQRFDEAKEKIDYLLESDFNIINVHREVIKADRIYLELISENPSMELVKELYDKDLKKMMKALKNNISTPRFNYAVELLYNENIEKAKLAISNFNKIKSKYPYAGEIKSETELLEIAKNKYEETSINNIREHNDIY</sequence>
<feature type="transmembrane region" description="Helical" evidence="1">
    <location>
        <begin position="12"/>
        <end position="33"/>
    </location>
</feature>
<dbReference type="AlphaFoldDB" id="A0A6N7XDF6"/>
<keyword evidence="1" id="KW-0472">Membrane</keyword>
<proteinExistence type="predicted"/>
<name>A0A6N7XDF6_9FIRM</name>
<feature type="transmembrane region" description="Helical" evidence="1">
    <location>
        <begin position="126"/>
        <end position="148"/>
    </location>
</feature>
<organism evidence="2 3">
    <name type="scientific">Peptostreptococcus porci</name>
    <dbReference type="NCBI Taxonomy" id="2652282"/>
    <lineage>
        <taxon>Bacteria</taxon>
        <taxon>Bacillati</taxon>
        <taxon>Bacillota</taxon>
        <taxon>Clostridia</taxon>
        <taxon>Peptostreptococcales</taxon>
        <taxon>Peptostreptococcaceae</taxon>
        <taxon>Peptostreptococcus</taxon>
    </lineage>
</organism>